<dbReference type="Proteomes" id="UP000290819">
    <property type="component" value="Unassembled WGS sequence"/>
</dbReference>
<comment type="caution">
    <text evidence="1">The sequence shown here is derived from an EMBL/GenBank/DDBJ whole genome shotgun (WGS) entry which is preliminary data.</text>
</comment>
<evidence type="ECO:0000313" key="2">
    <source>
        <dbReference type="Proteomes" id="UP000290819"/>
    </source>
</evidence>
<dbReference type="OrthoDB" id="8240728at2"/>
<keyword evidence="2" id="KW-1185">Reference proteome</keyword>
<reference evidence="1 2" key="1">
    <citation type="submission" date="2017-03" db="EMBL/GenBank/DDBJ databases">
        <authorList>
            <person name="Safronova V.I."/>
            <person name="Sazanova A.L."/>
            <person name="Chirak E.R."/>
        </authorList>
    </citation>
    <scope>NUCLEOTIDE SEQUENCE [LARGE SCALE GENOMIC DNA]</scope>
    <source>
        <strain evidence="1 2">Opo-243</strain>
    </source>
</reference>
<sequence length="101" mass="10526">MTHISIRDLQKISGEAIGALPGPTPVKSGERTVGLLIPFKSADPDRLAAVLKRATVLAKDRDARADDAALAAFGDVDPVDWSVAAVKALTGKPGKSRKAKP</sequence>
<protein>
    <submittedName>
        <fullName evidence="1">Uncharacterized protein</fullName>
    </submittedName>
</protein>
<proteinExistence type="predicted"/>
<name>A0A4Q1UW84_9BRAD</name>
<dbReference type="RefSeq" id="WP_129273354.1">
    <property type="nucleotide sequence ID" value="NZ_MZXW01000035.1"/>
</dbReference>
<dbReference type="AlphaFoldDB" id="A0A4Q1UW84"/>
<accession>A0A4Q1UW84</accession>
<gene>
    <name evidence="1" type="ORF">B5V03_26525</name>
</gene>
<evidence type="ECO:0000313" key="1">
    <source>
        <dbReference type="EMBL" id="RXT42046.1"/>
    </source>
</evidence>
<dbReference type="EMBL" id="MZXW01000035">
    <property type="protein sequence ID" value="RXT42046.1"/>
    <property type="molecule type" value="Genomic_DNA"/>
</dbReference>
<organism evidence="1 2">
    <name type="scientific">Bradyrhizobium betae</name>
    <dbReference type="NCBI Taxonomy" id="244734"/>
    <lineage>
        <taxon>Bacteria</taxon>
        <taxon>Pseudomonadati</taxon>
        <taxon>Pseudomonadota</taxon>
        <taxon>Alphaproteobacteria</taxon>
        <taxon>Hyphomicrobiales</taxon>
        <taxon>Nitrobacteraceae</taxon>
        <taxon>Bradyrhizobium</taxon>
    </lineage>
</organism>